<dbReference type="Proteomes" id="UP000214365">
    <property type="component" value="Unassembled WGS sequence"/>
</dbReference>
<dbReference type="PANTHER" id="PTHR31001:SF45">
    <property type="entry name" value="ZN(II)2CYS6 TRANSCRIPTION FACTOR (EUROFUNG)"/>
    <property type="match status" value="1"/>
</dbReference>
<organism evidence="9 10">
    <name type="scientific">Talaromyces atroroseus</name>
    <dbReference type="NCBI Taxonomy" id="1441469"/>
    <lineage>
        <taxon>Eukaryota</taxon>
        <taxon>Fungi</taxon>
        <taxon>Dikarya</taxon>
        <taxon>Ascomycota</taxon>
        <taxon>Pezizomycotina</taxon>
        <taxon>Eurotiomycetes</taxon>
        <taxon>Eurotiomycetidae</taxon>
        <taxon>Eurotiales</taxon>
        <taxon>Trichocomaceae</taxon>
        <taxon>Talaromyces</taxon>
        <taxon>Talaromyces sect. Trachyspermi</taxon>
    </lineage>
</organism>
<evidence type="ECO:0000256" key="4">
    <source>
        <dbReference type="ARBA" id="ARBA00023125"/>
    </source>
</evidence>
<evidence type="ECO:0000313" key="10">
    <source>
        <dbReference type="Proteomes" id="UP000214365"/>
    </source>
</evidence>
<feature type="compositionally biased region" description="Basic and acidic residues" evidence="7">
    <location>
        <begin position="82"/>
        <end position="108"/>
    </location>
</feature>
<feature type="domain" description="Zn(2)-C6 fungal-type" evidence="8">
    <location>
        <begin position="16"/>
        <end position="44"/>
    </location>
</feature>
<dbReference type="CDD" id="cd00067">
    <property type="entry name" value="GAL4"/>
    <property type="match status" value="1"/>
</dbReference>
<dbReference type="InterPro" id="IPR036864">
    <property type="entry name" value="Zn2-C6_fun-type_DNA-bd_sf"/>
</dbReference>
<keyword evidence="3" id="KW-0805">Transcription regulation</keyword>
<dbReference type="Gene3D" id="4.10.240.10">
    <property type="entry name" value="Zn(2)-C6 fungal-type DNA-binding domain"/>
    <property type="match status" value="1"/>
</dbReference>
<keyword evidence="2" id="KW-0479">Metal-binding</keyword>
<evidence type="ECO:0000256" key="6">
    <source>
        <dbReference type="ARBA" id="ARBA00023242"/>
    </source>
</evidence>
<accession>A0A225AZN7</accession>
<dbReference type="GO" id="GO:0005634">
    <property type="term" value="C:nucleus"/>
    <property type="evidence" value="ECO:0007669"/>
    <property type="project" value="UniProtKB-SubCell"/>
</dbReference>
<dbReference type="OrthoDB" id="2269373at2759"/>
<sequence>MSSSSAVTSKPPRVLACVLCQQRKVKCDRSFPCANCVRSRAQCVPATLSRRRRRRRFPERELLDRLRMYEDLLRQNSISFEPLHKDSPGDIKSNDARSDYDSEAHDAETAVPQPTLKRNERRYKQRSQFRDPENDSDSSHDEVREAAVKTAWDHTVPKDDNLLFGTRDTTVELSTLHPDPVQIFRLWQVYLDNVNPLLKVTHTPTLQARIIEAVSNLAGINHTLEALMFSIYCMSITSLNTEDCQSMFGSSKEELLARYQFGCQQALYNCGFLRSSDRECLTALYFYLLSVVPNTVPQSLYSMLGVAIRTAQRMGIQNESALAKHPVIEAEMRRRLWWSLVLFDYRLSEITTSHITTLDPTWDCKVPLNVNDSDLRPDMKEPPAIQGVSTEALFAVLRSELGEYIRHTLAHLNFTNPALKSLASISQNGSASEGGEMDQLERIIENRYLKFCDPENPLHYMTIWTMRAYIAKSRLFEHHVKYYNSSVSQTDAQRDSATSLALRMLESDTKIMTSPITKGFRWINRLYFPFPAYLQIAQDLRMRPASKQVSLAWEVLSDSYDAWFESQSTDIGPIYEIYARVILQAWEACEEASKLSGVTSTPPRIVTYIRRTLSGGPKHAPDDSTDYTNSDMDIAADNPPMPMPANFPDLSLLYRNRVQNSFAAMRPEIYPVMFQQAPLDGHTDQLDWTAFLGQPNWLGF</sequence>
<keyword evidence="10" id="KW-1185">Reference proteome</keyword>
<dbReference type="InterPro" id="IPR001138">
    <property type="entry name" value="Zn2Cys6_DnaBD"/>
</dbReference>
<protein>
    <recommendedName>
        <fullName evidence="8">Zn(2)-C6 fungal-type domain-containing protein</fullName>
    </recommendedName>
</protein>
<keyword evidence="5" id="KW-0804">Transcription</keyword>
<proteinExistence type="predicted"/>
<feature type="compositionally biased region" description="Basic and acidic residues" evidence="7">
    <location>
        <begin position="128"/>
        <end position="143"/>
    </location>
</feature>
<evidence type="ECO:0000256" key="2">
    <source>
        <dbReference type="ARBA" id="ARBA00022723"/>
    </source>
</evidence>
<dbReference type="SMART" id="SM00906">
    <property type="entry name" value="Fungal_trans"/>
    <property type="match status" value="1"/>
</dbReference>
<evidence type="ECO:0000256" key="5">
    <source>
        <dbReference type="ARBA" id="ARBA00023163"/>
    </source>
</evidence>
<dbReference type="InterPro" id="IPR007219">
    <property type="entry name" value="XnlR_reg_dom"/>
</dbReference>
<keyword evidence="6" id="KW-0539">Nucleus</keyword>
<feature type="region of interest" description="Disordered" evidence="7">
    <location>
        <begin position="81"/>
        <end position="143"/>
    </location>
</feature>
<dbReference type="PANTHER" id="PTHR31001">
    <property type="entry name" value="UNCHARACTERIZED TRANSCRIPTIONAL REGULATORY PROTEIN"/>
    <property type="match status" value="1"/>
</dbReference>
<dbReference type="STRING" id="1441469.A0A225AZN7"/>
<dbReference type="Pfam" id="PF00172">
    <property type="entry name" value="Zn_clus"/>
    <property type="match status" value="1"/>
</dbReference>
<dbReference type="SUPFAM" id="SSF57701">
    <property type="entry name" value="Zn2/Cys6 DNA-binding domain"/>
    <property type="match status" value="1"/>
</dbReference>
<comment type="subcellular location">
    <subcellularLocation>
        <location evidence="1">Nucleus</location>
    </subcellularLocation>
</comment>
<dbReference type="InterPro" id="IPR050613">
    <property type="entry name" value="Sec_Metabolite_Reg"/>
</dbReference>
<evidence type="ECO:0000256" key="1">
    <source>
        <dbReference type="ARBA" id="ARBA00004123"/>
    </source>
</evidence>
<dbReference type="GO" id="GO:0006351">
    <property type="term" value="P:DNA-templated transcription"/>
    <property type="evidence" value="ECO:0007669"/>
    <property type="project" value="InterPro"/>
</dbReference>
<dbReference type="AlphaFoldDB" id="A0A225AZN7"/>
<name>A0A225AZN7_TALAT</name>
<dbReference type="GO" id="GO:0008270">
    <property type="term" value="F:zinc ion binding"/>
    <property type="evidence" value="ECO:0007669"/>
    <property type="project" value="InterPro"/>
</dbReference>
<dbReference type="GO" id="GO:0003677">
    <property type="term" value="F:DNA binding"/>
    <property type="evidence" value="ECO:0007669"/>
    <property type="project" value="UniProtKB-KW"/>
</dbReference>
<dbReference type="EMBL" id="LFMY01000001">
    <property type="protein sequence ID" value="OKL63914.1"/>
    <property type="molecule type" value="Genomic_DNA"/>
</dbReference>
<reference evidence="9 10" key="1">
    <citation type="submission" date="2015-06" db="EMBL/GenBank/DDBJ databases">
        <title>Talaromyces atroroseus IBT 11181 draft genome.</title>
        <authorList>
            <person name="Rasmussen K.B."/>
            <person name="Rasmussen S."/>
            <person name="Petersen B."/>
            <person name="Sicheritz-Ponten T."/>
            <person name="Mortensen U.H."/>
            <person name="Thrane U."/>
        </authorList>
    </citation>
    <scope>NUCLEOTIDE SEQUENCE [LARGE SCALE GENOMIC DNA]</scope>
    <source>
        <strain evidence="9 10">IBT 11181</strain>
    </source>
</reference>
<comment type="caution">
    <text evidence="9">The sequence shown here is derived from an EMBL/GenBank/DDBJ whole genome shotgun (WGS) entry which is preliminary data.</text>
</comment>
<evidence type="ECO:0000313" key="9">
    <source>
        <dbReference type="EMBL" id="OKL63914.1"/>
    </source>
</evidence>
<gene>
    <name evidence="9" type="ORF">UA08_00618</name>
</gene>
<dbReference type="GeneID" id="31000373"/>
<dbReference type="GO" id="GO:0000981">
    <property type="term" value="F:DNA-binding transcription factor activity, RNA polymerase II-specific"/>
    <property type="evidence" value="ECO:0007669"/>
    <property type="project" value="InterPro"/>
</dbReference>
<dbReference type="SMART" id="SM00066">
    <property type="entry name" value="GAL4"/>
    <property type="match status" value="1"/>
</dbReference>
<evidence type="ECO:0000259" key="8">
    <source>
        <dbReference type="PROSITE" id="PS50048"/>
    </source>
</evidence>
<evidence type="ECO:0000256" key="7">
    <source>
        <dbReference type="SAM" id="MobiDB-lite"/>
    </source>
</evidence>
<dbReference type="CDD" id="cd12148">
    <property type="entry name" value="fungal_TF_MHR"/>
    <property type="match status" value="1"/>
</dbReference>
<dbReference type="Pfam" id="PF04082">
    <property type="entry name" value="Fungal_trans"/>
    <property type="match status" value="1"/>
</dbReference>
<dbReference type="RefSeq" id="XP_020124035.1">
    <property type="nucleotide sequence ID" value="XM_020260444.1"/>
</dbReference>
<evidence type="ECO:0000256" key="3">
    <source>
        <dbReference type="ARBA" id="ARBA00023015"/>
    </source>
</evidence>
<keyword evidence="4" id="KW-0238">DNA-binding</keyword>
<dbReference type="PROSITE" id="PS50048">
    <property type="entry name" value="ZN2_CY6_FUNGAL_2"/>
    <property type="match status" value="1"/>
</dbReference>